<feature type="domain" description="HTH LytTR-type" evidence="5">
    <location>
        <begin position="137"/>
        <end position="238"/>
    </location>
</feature>
<evidence type="ECO:0000313" key="6">
    <source>
        <dbReference type="EMBL" id="MBC5656387.1"/>
    </source>
</evidence>
<dbReference type="SMART" id="SM00850">
    <property type="entry name" value="LytTR"/>
    <property type="match status" value="1"/>
</dbReference>
<evidence type="ECO:0000259" key="4">
    <source>
        <dbReference type="PROSITE" id="PS50110"/>
    </source>
</evidence>
<dbReference type="Gene3D" id="3.40.50.2300">
    <property type="match status" value="1"/>
</dbReference>
<protein>
    <recommendedName>
        <fullName evidence="1">Stage 0 sporulation protein A homolog</fullName>
    </recommendedName>
</protein>
<dbReference type="CDD" id="cd00156">
    <property type="entry name" value="REC"/>
    <property type="match status" value="1"/>
</dbReference>
<dbReference type="Gene3D" id="2.40.50.1020">
    <property type="entry name" value="LytTr DNA-binding domain"/>
    <property type="match status" value="1"/>
</dbReference>
<comment type="caution">
    <text evidence="6">The sequence shown here is derived from an EMBL/GenBank/DDBJ whole genome shotgun (WGS) entry which is preliminary data.</text>
</comment>
<dbReference type="EMBL" id="JACOOW010000006">
    <property type="protein sequence ID" value="MBC5656387.1"/>
    <property type="molecule type" value="Genomic_DNA"/>
</dbReference>
<dbReference type="PROSITE" id="PS50930">
    <property type="entry name" value="HTH_LYTTR"/>
    <property type="match status" value="1"/>
</dbReference>
<dbReference type="SMART" id="SM00448">
    <property type="entry name" value="REC"/>
    <property type="match status" value="1"/>
</dbReference>
<evidence type="ECO:0000256" key="1">
    <source>
        <dbReference type="ARBA" id="ARBA00018672"/>
    </source>
</evidence>
<dbReference type="Proteomes" id="UP000653904">
    <property type="component" value="Unassembled WGS sequence"/>
</dbReference>
<dbReference type="Pfam" id="PF00072">
    <property type="entry name" value="Response_reg"/>
    <property type="match status" value="1"/>
</dbReference>
<feature type="modified residue" description="4-aspartylphosphate" evidence="3">
    <location>
        <position position="58"/>
    </location>
</feature>
<dbReference type="Pfam" id="PF04397">
    <property type="entry name" value="LytTR"/>
    <property type="match status" value="1"/>
</dbReference>
<dbReference type="InterPro" id="IPR001789">
    <property type="entry name" value="Sig_transdc_resp-reg_receiver"/>
</dbReference>
<evidence type="ECO:0000256" key="3">
    <source>
        <dbReference type="PROSITE-ProRule" id="PRU00169"/>
    </source>
</evidence>
<dbReference type="PANTHER" id="PTHR37299">
    <property type="entry name" value="TRANSCRIPTIONAL REGULATOR-RELATED"/>
    <property type="match status" value="1"/>
</dbReference>
<dbReference type="PROSITE" id="PS50110">
    <property type="entry name" value="RESPONSE_REGULATORY"/>
    <property type="match status" value="1"/>
</dbReference>
<name>A0AAW3X0X1_9CLOT</name>
<keyword evidence="7" id="KW-1185">Reference proteome</keyword>
<dbReference type="GO" id="GO:0003677">
    <property type="term" value="F:DNA binding"/>
    <property type="evidence" value="ECO:0007669"/>
    <property type="project" value="InterPro"/>
</dbReference>
<evidence type="ECO:0000259" key="5">
    <source>
        <dbReference type="PROSITE" id="PS50930"/>
    </source>
</evidence>
<sequence length="250" mass="28515">MMHFAIVEDLKIDQNHLIHLIQENLEKHGETVYFDCYESGEAFLEAFRPGLFNAVFMDIMLDRNGRNGIDTALELRKSAQRLPIVFTTSERDYSLQGYRAHPLDYLLKPVEEKALAWCLDEIRTFLAAPAYIEIQAALGRGQSSTQRILLDDFLYAETQNHRLIIHTSSGDTATRISFSELMALLPKGRRFYMSGRGLLINFSQVASVDEDGSVHLKNGSCFFCSRRKKKETKEAFATYLFDTLRKGGTL</sequence>
<evidence type="ECO:0000313" key="7">
    <source>
        <dbReference type="Proteomes" id="UP000653904"/>
    </source>
</evidence>
<dbReference type="SUPFAM" id="SSF52172">
    <property type="entry name" value="CheY-like"/>
    <property type="match status" value="1"/>
</dbReference>
<feature type="domain" description="Response regulatory" evidence="4">
    <location>
        <begin position="3"/>
        <end position="123"/>
    </location>
</feature>
<dbReference type="InterPro" id="IPR011006">
    <property type="entry name" value="CheY-like_superfamily"/>
</dbReference>
<organism evidence="6 7">
    <name type="scientific">Clostridium segne</name>
    <dbReference type="NCBI Taxonomy" id="2763038"/>
    <lineage>
        <taxon>Bacteria</taxon>
        <taxon>Bacillati</taxon>
        <taxon>Bacillota</taxon>
        <taxon>Clostridia</taxon>
        <taxon>Eubacteriales</taxon>
        <taxon>Clostridiaceae</taxon>
        <taxon>Clostridium</taxon>
    </lineage>
</organism>
<gene>
    <name evidence="6" type="ORF">H8S19_04780</name>
</gene>
<reference evidence="6 7" key="1">
    <citation type="submission" date="2020-08" db="EMBL/GenBank/DDBJ databases">
        <title>Genome public.</title>
        <authorList>
            <person name="Liu C."/>
            <person name="Sun Q."/>
        </authorList>
    </citation>
    <scope>NUCLEOTIDE SEQUENCE [LARGE SCALE GENOMIC DNA]</scope>
    <source>
        <strain evidence="6 7">BX14</strain>
    </source>
</reference>
<dbReference type="GO" id="GO:0000156">
    <property type="term" value="F:phosphorelay response regulator activity"/>
    <property type="evidence" value="ECO:0007669"/>
    <property type="project" value="InterPro"/>
</dbReference>
<dbReference type="AlphaFoldDB" id="A0AAW3X0X1"/>
<evidence type="ECO:0000256" key="2">
    <source>
        <dbReference type="ARBA" id="ARBA00024867"/>
    </source>
</evidence>
<comment type="function">
    <text evidence="2">May play the central regulatory role in sporulation. It may be an element of the effector pathway responsible for the activation of sporulation genes in response to nutritional stress. Spo0A may act in concert with spo0H (a sigma factor) to control the expression of some genes that are critical to the sporulation process.</text>
</comment>
<accession>A0AAW3X0X1</accession>
<dbReference type="InterPro" id="IPR046947">
    <property type="entry name" value="LytR-like"/>
</dbReference>
<dbReference type="PANTHER" id="PTHR37299:SF1">
    <property type="entry name" value="STAGE 0 SPORULATION PROTEIN A HOMOLOG"/>
    <property type="match status" value="1"/>
</dbReference>
<keyword evidence="3" id="KW-0597">Phosphoprotein</keyword>
<proteinExistence type="predicted"/>
<dbReference type="InterPro" id="IPR007492">
    <property type="entry name" value="LytTR_DNA-bd_dom"/>
</dbReference>